<dbReference type="InterPro" id="IPR014030">
    <property type="entry name" value="Ketoacyl_synth_N"/>
</dbReference>
<evidence type="ECO:0000259" key="3">
    <source>
        <dbReference type="PROSITE" id="PS52004"/>
    </source>
</evidence>
<dbReference type="PROSITE" id="PS52004">
    <property type="entry name" value="KS3_2"/>
    <property type="match status" value="1"/>
</dbReference>
<evidence type="ECO:0000313" key="4">
    <source>
        <dbReference type="EMBL" id="KIM73815.1"/>
    </source>
</evidence>
<feature type="domain" description="Ketosynthase family 3 (KS3)" evidence="3">
    <location>
        <begin position="1"/>
        <end position="320"/>
    </location>
</feature>
<dbReference type="PANTHER" id="PTHR43775:SF37">
    <property type="entry name" value="SI:DKEY-61P9.11"/>
    <property type="match status" value="1"/>
</dbReference>
<keyword evidence="5" id="KW-1185">Reference proteome</keyword>
<dbReference type="AlphaFoldDB" id="A0A0C3EMK1"/>
<organism evidence="4 5">
    <name type="scientific">Piloderma croceum (strain F 1598)</name>
    <dbReference type="NCBI Taxonomy" id="765440"/>
    <lineage>
        <taxon>Eukaryota</taxon>
        <taxon>Fungi</taxon>
        <taxon>Dikarya</taxon>
        <taxon>Basidiomycota</taxon>
        <taxon>Agaricomycotina</taxon>
        <taxon>Agaricomycetes</taxon>
        <taxon>Agaricomycetidae</taxon>
        <taxon>Atheliales</taxon>
        <taxon>Atheliaceae</taxon>
        <taxon>Piloderma</taxon>
    </lineage>
</organism>
<dbReference type="GO" id="GO:0044550">
    <property type="term" value="P:secondary metabolite biosynthetic process"/>
    <property type="evidence" value="ECO:0007669"/>
    <property type="project" value="TreeGrafter"/>
</dbReference>
<evidence type="ECO:0000313" key="5">
    <source>
        <dbReference type="Proteomes" id="UP000054166"/>
    </source>
</evidence>
<dbReference type="GO" id="GO:0006633">
    <property type="term" value="P:fatty acid biosynthetic process"/>
    <property type="evidence" value="ECO:0007669"/>
    <property type="project" value="TreeGrafter"/>
</dbReference>
<proteinExistence type="predicted"/>
<dbReference type="HOGENOM" id="CLU_869092_0_0_1"/>
<dbReference type="InterPro" id="IPR016039">
    <property type="entry name" value="Thiolase-like"/>
</dbReference>
<dbReference type="PANTHER" id="PTHR43775">
    <property type="entry name" value="FATTY ACID SYNTHASE"/>
    <property type="match status" value="1"/>
</dbReference>
<gene>
    <name evidence="4" type="ORF">PILCRDRAFT_14952</name>
</gene>
<protein>
    <recommendedName>
        <fullName evidence="3">Ketosynthase family 3 (KS3) domain-containing protein</fullName>
    </recommendedName>
</protein>
<dbReference type="InterPro" id="IPR050091">
    <property type="entry name" value="PKS_NRPS_Biosynth_Enz"/>
</dbReference>
<dbReference type="InParanoid" id="A0A0C3EMK1"/>
<dbReference type="InterPro" id="IPR020841">
    <property type="entry name" value="PKS_Beta-ketoAc_synthase_dom"/>
</dbReference>
<dbReference type="STRING" id="765440.A0A0C3EMK1"/>
<dbReference type="SUPFAM" id="SSF53901">
    <property type="entry name" value="Thiolase-like"/>
    <property type="match status" value="1"/>
</dbReference>
<reference evidence="4 5" key="1">
    <citation type="submission" date="2014-04" db="EMBL/GenBank/DDBJ databases">
        <authorList>
            <consortium name="DOE Joint Genome Institute"/>
            <person name="Kuo A."/>
            <person name="Tarkka M."/>
            <person name="Buscot F."/>
            <person name="Kohler A."/>
            <person name="Nagy L.G."/>
            <person name="Floudas D."/>
            <person name="Copeland A."/>
            <person name="Barry K.W."/>
            <person name="Cichocki N."/>
            <person name="Veneault-Fourrey C."/>
            <person name="LaButti K."/>
            <person name="Lindquist E.A."/>
            <person name="Lipzen A."/>
            <person name="Lundell T."/>
            <person name="Morin E."/>
            <person name="Murat C."/>
            <person name="Sun H."/>
            <person name="Tunlid A."/>
            <person name="Henrissat B."/>
            <person name="Grigoriev I.V."/>
            <person name="Hibbett D.S."/>
            <person name="Martin F."/>
            <person name="Nordberg H.P."/>
            <person name="Cantor M.N."/>
            <person name="Hua S.X."/>
        </authorList>
    </citation>
    <scope>NUCLEOTIDE SEQUENCE [LARGE SCALE GENOMIC DNA]</scope>
    <source>
        <strain evidence="4 5">F 1598</strain>
    </source>
</reference>
<sequence length="320" mass="35659">MLRDPREPFQSIRLYKVIITNTSDPKSTRTLKAHTGNFISTASSFLLRSQVFNISPREARSMDPQQWVLPTTYDALENAGYVPDATPSFRKEGIGCWVGLRPLSTPHILLRSSQYGLDRGHFLSPTGQCKAFNTSADGYSSSEGCGMFALKRLSDAIAENNIVGIIRGVEMNQSGLAHSITNPPTQTALFNQLLENAFNAHKCGRGTWYWHSDWRSSGVEDHHFWVIHLTNSLEGFPTRSGRPVDESLIIVAILFLMELDSFRVVLLPPPLLLCSRLVSVVRGHMCDTLLSFLNESTHDFSEFRAAQSLRSSAEPMLSAN</sequence>
<dbReference type="OrthoDB" id="329835at2759"/>
<evidence type="ECO:0000256" key="2">
    <source>
        <dbReference type="ARBA" id="ARBA00022553"/>
    </source>
</evidence>
<dbReference type="Gene3D" id="3.40.47.10">
    <property type="match status" value="2"/>
</dbReference>
<dbReference type="GO" id="GO:0004312">
    <property type="term" value="F:fatty acid synthase activity"/>
    <property type="evidence" value="ECO:0007669"/>
    <property type="project" value="TreeGrafter"/>
</dbReference>
<keyword evidence="2" id="KW-0597">Phosphoprotein</keyword>
<dbReference type="SMART" id="SM00825">
    <property type="entry name" value="PKS_KS"/>
    <property type="match status" value="1"/>
</dbReference>
<accession>A0A0C3EMK1</accession>
<dbReference type="Pfam" id="PF00109">
    <property type="entry name" value="ketoacyl-synt"/>
    <property type="match status" value="2"/>
</dbReference>
<reference evidence="5" key="2">
    <citation type="submission" date="2015-01" db="EMBL/GenBank/DDBJ databases">
        <title>Evolutionary Origins and Diversification of the Mycorrhizal Mutualists.</title>
        <authorList>
            <consortium name="DOE Joint Genome Institute"/>
            <consortium name="Mycorrhizal Genomics Consortium"/>
            <person name="Kohler A."/>
            <person name="Kuo A."/>
            <person name="Nagy L.G."/>
            <person name="Floudas D."/>
            <person name="Copeland A."/>
            <person name="Barry K.W."/>
            <person name="Cichocki N."/>
            <person name="Veneault-Fourrey C."/>
            <person name="LaButti K."/>
            <person name="Lindquist E.A."/>
            <person name="Lipzen A."/>
            <person name="Lundell T."/>
            <person name="Morin E."/>
            <person name="Murat C."/>
            <person name="Riley R."/>
            <person name="Ohm R."/>
            <person name="Sun H."/>
            <person name="Tunlid A."/>
            <person name="Henrissat B."/>
            <person name="Grigoriev I.V."/>
            <person name="Hibbett D.S."/>
            <person name="Martin F."/>
        </authorList>
    </citation>
    <scope>NUCLEOTIDE SEQUENCE [LARGE SCALE GENOMIC DNA]</scope>
    <source>
        <strain evidence="5">F 1598</strain>
    </source>
</reference>
<dbReference type="EMBL" id="KN833073">
    <property type="protein sequence ID" value="KIM73815.1"/>
    <property type="molecule type" value="Genomic_DNA"/>
</dbReference>
<keyword evidence="1" id="KW-0596">Phosphopantetheine</keyword>
<name>A0A0C3EMK1_PILCF</name>
<dbReference type="Proteomes" id="UP000054166">
    <property type="component" value="Unassembled WGS sequence"/>
</dbReference>
<evidence type="ECO:0000256" key="1">
    <source>
        <dbReference type="ARBA" id="ARBA00022450"/>
    </source>
</evidence>